<feature type="region of interest" description="Disordered" evidence="1">
    <location>
        <begin position="236"/>
        <end position="268"/>
    </location>
</feature>
<name>A0A1M7PWM9_9ACTN</name>
<evidence type="ECO:0000313" key="3">
    <source>
        <dbReference type="Proteomes" id="UP000184111"/>
    </source>
</evidence>
<dbReference type="AlphaFoldDB" id="A0A1M7PWM9"/>
<organism evidence="2 3">
    <name type="scientific">Actinacidiphila paucisporea</name>
    <dbReference type="NCBI Taxonomy" id="310782"/>
    <lineage>
        <taxon>Bacteria</taxon>
        <taxon>Bacillati</taxon>
        <taxon>Actinomycetota</taxon>
        <taxon>Actinomycetes</taxon>
        <taxon>Kitasatosporales</taxon>
        <taxon>Streptomycetaceae</taxon>
        <taxon>Actinacidiphila</taxon>
    </lineage>
</organism>
<dbReference type="RefSeq" id="WP_235002556.1">
    <property type="nucleotide sequence ID" value="NZ_FRBI01000026.1"/>
</dbReference>
<accession>A0A1M7PWM9</accession>
<proteinExistence type="predicted"/>
<reference evidence="2 3" key="1">
    <citation type="submission" date="2016-11" db="EMBL/GenBank/DDBJ databases">
        <authorList>
            <person name="Jaros S."/>
            <person name="Januszkiewicz K."/>
            <person name="Wedrychowicz H."/>
        </authorList>
    </citation>
    <scope>NUCLEOTIDE SEQUENCE [LARGE SCALE GENOMIC DNA]</scope>
    <source>
        <strain evidence="2 3">CGMCC 4.2025</strain>
    </source>
</reference>
<feature type="region of interest" description="Disordered" evidence="1">
    <location>
        <begin position="157"/>
        <end position="198"/>
    </location>
</feature>
<evidence type="ECO:0000256" key="1">
    <source>
        <dbReference type="SAM" id="MobiDB-lite"/>
    </source>
</evidence>
<feature type="compositionally biased region" description="Low complexity" evidence="1">
    <location>
        <begin position="157"/>
        <end position="183"/>
    </location>
</feature>
<dbReference type="STRING" id="310782.SAMN05216499_12682"/>
<sequence length="268" mass="27465">MRQGLRPARSTRSRVALGAPALVLVLAVGGLGTLSACTGGASDTATNGGKSAQLPDRSTVSPVPPGKYKTLPQPCVAVDLDTLKALVPGAPDYSGRESLTYDTGRRVGCGWQAKTPDGSSRTLTIDMERVVSYDPAVSDEVEAKSDFDDLAVAASIPAAPLPGTTPTTPATPTNSTGSASPTGSPGGSQDLSPRRLPDVGNAAFINDVASTRKGTARRDVTLVFRTANVVVSIHYAQSSPADGTPPQSADLQGGAETVAAQLERRVER</sequence>
<dbReference type="EMBL" id="FRBI01000026">
    <property type="protein sequence ID" value="SHN21944.1"/>
    <property type="molecule type" value="Genomic_DNA"/>
</dbReference>
<keyword evidence="3" id="KW-1185">Reference proteome</keyword>
<feature type="compositionally biased region" description="Polar residues" evidence="1">
    <location>
        <begin position="236"/>
        <end position="250"/>
    </location>
</feature>
<dbReference type="Proteomes" id="UP000184111">
    <property type="component" value="Unassembled WGS sequence"/>
</dbReference>
<gene>
    <name evidence="2" type="ORF">SAMN05216499_12682</name>
</gene>
<evidence type="ECO:0008006" key="4">
    <source>
        <dbReference type="Google" id="ProtNLM"/>
    </source>
</evidence>
<evidence type="ECO:0000313" key="2">
    <source>
        <dbReference type="EMBL" id="SHN21944.1"/>
    </source>
</evidence>
<protein>
    <recommendedName>
        <fullName evidence="4">DUF3558 domain-containing protein</fullName>
    </recommendedName>
</protein>